<evidence type="ECO:0000256" key="7">
    <source>
        <dbReference type="RuleBase" id="RU364050"/>
    </source>
</evidence>
<protein>
    <recommendedName>
        <fullName evidence="1 7">RNA-directed RNA polymerase</fullName>
        <ecNumber evidence="1 7">2.7.7.48</ecNumber>
    </recommendedName>
</protein>
<evidence type="ECO:0000256" key="5">
    <source>
        <dbReference type="ARBA" id="ARBA00022741"/>
    </source>
</evidence>
<dbReference type="GeneID" id="30854333"/>
<keyword evidence="7" id="KW-0693">Viral RNA replication</keyword>
<dbReference type="GO" id="GO:0000166">
    <property type="term" value="F:nucleotide binding"/>
    <property type="evidence" value="ECO:0007669"/>
    <property type="project" value="UniProtKB-KW"/>
</dbReference>
<keyword evidence="10" id="KW-1185">Reference proteome</keyword>
<evidence type="ECO:0000256" key="2">
    <source>
        <dbReference type="ARBA" id="ARBA00022484"/>
    </source>
</evidence>
<evidence type="ECO:0000313" key="10">
    <source>
        <dbReference type="Proteomes" id="UP000203198"/>
    </source>
</evidence>
<proteinExistence type="predicted"/>
<comment type="catalytic activity">
    <reaction evidence="6 7">
        <text>RNA(n) + a ribonucleoside 5'-triphosphate = RNA(n+1) + diphosphate</text>
        <dbReference type="Rhea" id="RHEA:21248"/>
        <dbReference type="Rhea" id="RHEA-COMP:14527"/>
        <dbReference type="Rhea" id="RHEA-COMP:17342"/>
        <dbReference type="ChEBI" id="CHEBI:33019"/>
        <dbReference type="ChEBI" id="CHEBI:61557"/>
        <dbReference type="ChEBI" id="CHEBI:140395"/>
        <dbReference type="EC" id="2.7.7.48"/>
    </reaction>
</comment>
<evidence type="ECO:0000256" key="6">
    <source>
        <dbReference type="ARBA" id="ARBA00048744"/>
    </source>
</evidence>
<name>A0A1L3KFI4_9VIRU</name>
<organism evidence="9">
    <name type="scientific">Hubei toti-like virus 18</name>
    <dbReference type="NCBI Taxonomy" id="1923306"/>
    <lineage>
        <taxon>Viruses</taxon>
        <taxon>Riboviria</taxon>
        <taxon>Orthornavirae</taxon>
        <taxon>Duplornaviricota</taxon>
        <taxon>Chrymotiviricetes</taxon>
        <taxon>Ghabrivirales</taxon>
        <taxon>Betatotivirineae</taxon>
        <taxon>Lebotiviridae</taxon>
        <taxon>Lebotivirus</taxon>
        <taxon>Lebotivirus roku</taxon>
    </lineage>
</organism>
<evidence type="ECO:0000313" key="9">
    <source>
        <dbReference type="EMBL" id="APG76042.1"/>
    </source>
</evidence>
<dbReference type="InterPro" id="IPR043502">
    <property type="entry name" value="DNA/RNA_pol_sf"/>
</dbReference>
<dbReference type="KEGG" id="vg:30854333"/>
<evidence type="ECO:0000256" key="4">
    <source>
        <dbReference type="ARBA" id="ARBA00022695"/>
    </source>
</evidence>
<keyword evidence="3 7" id="KW-0808">Transferase</keyword>
<dbReference type="OrthoDB" id="4479at10239"/>
<keyword evidence="2 7" id="KW-0696">RNA-directed RNA polymerase</keyword>
<dbReference type="RefSeq" id="YP_009336932.1">
    <property type="nucleotide sequence ID" value="NC_032948.1"/>
</dbReference>
<dbReference type="Proteomes" id="UP000203198">
    <property type="component" value="Segment"/>
</dbReference>
<feature type="region of interest" description="Disordered" evidence="8">
    <location>
        <begin position="80"/>
        <end position="108"/>
    </location>
</feature>
<evidence type="ECO:0000256" key="1">
    <source>
        <dbReference type="ARBA" id="ARBA00012494"/>
    </source>
</evidence>
<sequence length="908" mass="103027">MAWNKLPCRGYRCSVHGEVLGDTQQGCDIEGRVPTWGEQRRDRRSERPRIAGFSAWCLVAGHYGQDVRWAERSTSRCSIPGCRQGAGEPRPVNGPEGPGGAIGPTSRGEDNDIVLQPEWYWSWPRFLARLKRDIRNYKPCGLPSCDGSPGWLKRKDEFLTNIQRYRFNEDHKCDVCPFFKTGGYIVEDYFHLLAWLCPPAARRLVLGMLRLLKDWIPSLCEHELRRALRSMTGLAKLGGANVSPWWRVLCYWEVCIGFSPYVPDTDLEPEVIDWLVKANKNGLGMGEEEYHRRLYLKARDYLLHNWRKPDEVPTVDEWLARGIWMRGRGGTGGKTTVYSGGRRIRTRSNKGVDAVTATDYQLAKELKNVTPQVMVVLQKSEPGKVRPVVKADNANFRKMDYLSCIVEKGLRRSRRIALFHGSDGDERMDISILRNLHRGYNVPLDQGSFDHRQGKPSILTILVALYDVCIASSGHSEMEEVWAAFWDSFTHKDSKVILGKKEYRWQNGVASGWRWTGLLDSLLNLCSFDVLTEEAARGRNHQYWSSIHMGDDIHFKVNSIPAIRALIEQYNNNGYEVHPAKTYVSHRRTEFLRRSYEEGGIVGYLPRTLVSLLARNPITDQPISKASRFSDRLTLGLLATLRGASPRAVSCFLLEDAKQMGLRREDVCDFALTPAAVGGAGLSAVSGPLAHCLMAHTTGRWLKPVVVETEAPVVKTSLGAWARRVDSAGVRLDPDLQAGFVKQLAQSWGIREKAVTGKVSEVWEEQERMEAVLVEGGMQLPGSNQLWEEKNIPTMLAPVWKKQLIRDGRWLNYIKEEHRTTVELLAKRISRGLLESYLLGELHVPLPIVDQVAPKYGHGWKRCATEWVLRALSSNGCDKRKFIKKLLWIEERGKQELSKYRIYGVVAV</sequence>
<dbReference type="GO" id="GO:0006351">
    <property type="term" value="P:DNA-templated transcription"/>
    <property type="evidence" value="ECO:0007669"/>
    <property type="project" value="InterPro"/>
</dbReference>
<keyword evidence="4 7" id="KW-0548">Nucleotidyltransferase</keyword>
<dbReference type="SUPFAM" id="SSF56672">
    <property type="entry name" value="DNA/RNA polymerases"/>
    <property type="match status" value="1"/>
</dbReference>
<evidence type="ECO:0000256" key="8">
    <source>
        <dbReference type="SAM" id="MobiDB-lite"/>
    </source>
</evidence>
<keyword evidence="5 7" id="KW-0547">Nucleotide-binding</keyword>
<dbReference type="InterPro" id="IPR001795">
    <property type="entry name" value="RNA-dir_pol_luteovirus"/>
</dbReference>
<evidence type="ECO:0000256" key="3">
    <source>
        <dbReference type="ARBA" id="ARBA00022679"/>
    </source>
</evidence>
<dbReference type="EC" id="2.7.7.48" evidence="1 7"/>
<dbReference type="EMBL" id="KX882979">
    <property type="protein sequence ID" value="APG76042.1"/>
    <property type="molecule type" value="Genomic_RNA"/>
</dbReference>
<dbReference type="Pfam" id="PF02123">
    <property type="entry name" value="RdRP_4"/>
    <property type="match status" value="1"/>
</dbReference>
<accession>A0A1L3KFI4</accession>
<dbReference type="GO" id="GO:0003723">
    <property type="term" value="F:RNA binding"/>
    <property type="evidence" value="ECO:0007669"/>
    <property type="project" value="InterPro"/>
</dbReference>
<dbReference type="GO" id="GO:0003968">
    <property type="term" value="F:RNA-directed RNA polymerase activity"/>
    <property type="evidence" value="ECO:0007669"/>
    <property type="project" value="UniProtKB-KW"/>
</dbReference>
<reference evidence="9" key="1">
    <citation type="journal article" date="2016" name="Nature">
        <title>Redefining the invertebrate RNA virosphere.</title>
        <authorList>
            <person name="Shi M."/>
            <person name="Lin X.D."/>
            <person name="Tian J.H."/>
            <person name="Chen L.J."/>
            <person name="Chen X."/>
            <person name="Li C.X."/>
            <person name="Qin X.C."/>
            <person name="Li J."/>
            <person name="Cao J.P."/>
            <person name="Eden J.S."/>
            <person name="Buchmann J."/>
            <person name="Wang W."/>
            <person name="Xu J."/>
            <person name="Holmes E.C."/>
            <person name="Zhang Y.Z."/>
        </authorList>
    </citation>
    <scope>NUCLEOTIDE SEQUENCE [LARGE SCALE GENOMIC DNA]</scope>
    <source>
        <strain evidence="9">WHCC116098</strain>
    </source>
</reference>